<feature type="non-terminal residue" evidence="2">
    <location>
        <position position="1"/>
    </location>
</feature>
<sequence>CGASRGTREQGGRSRLTSTSAIPSHARTRRTERFSACRGIAYTGLNSPFICGITARWWSFPPPRQA</sequence>
<feature type="non-terminal residue" evidence="2">
    <location>
        <position position="66"/>
    </location>
</feature>
<reference evidence="2" key="1">
    <citation type="submission" date="2020-02" db="EMBL/GenBank/DDBJ databases">
        <authorList>
            <person name="Meier V. D."/>
        </authorList>
    </citation>
    <scope>NUCLEOTIDE SEQUENCE</scope>
    <source>
        <strain evidence="2">AVDCRST_MAG93</strain>
    </source>
</reference>
<dbReference type="AlphaFoldDB" id="A0A6J4KM60"/>
<feature type="compositionally biased region" description="Basic and acidic residues" evidence="1">
    <location>
        <begin position="1"/>
        <end position="12"/>
    </location>
</feature>
<accession>A0A6J4KM60</accession>
<dbReference type="EMBL" id="CADCTR010001717">
    <property type="protein sequence ID" value="CAA9308979.1"/>
    <property type="molecule type" value="Genomic_DNA"/>
</dbReference>
<name>A0A6J4KM60_9CHLR</name>
<proteinExistence type="predicted"/>
<organism evidence="2">
    <name type="scientific">uncultured Chloroflexia bacterium</name>
    <dbReference type="NCBI Taxonomy" id="1672391"/>
    <lineage>
        <taxon>Bacteria</taxon>
        <taxon>Bacillati</taxon>
        <taxon>Chloroflexota</taxon>
        <taxon>Chloroflexia</taxon>
        <taxon>environmental samples</taxon>
    </lineage>
</organism>
<feature type="region of interest" description="Disordered" evidence="1">
    <location>
        <begin position="1"/>
        <end position="28"/>
    </location>
</feature>
<gene>
    <name evidence="2" type="ORF">AVDCRST_MAG93-5094</name>
</gene>
<protein>
    <submittedName>
        <fullName evidence="2">Uncharacterized protein</fullName>
    </submittedName>
</protein>
<evidence type="ECO:0000313" key="2">
    <source>
        <dbReference type="EMBL" id="CAA9308979.1"/>
    </source>
</evidence>
<evidence type="ECO:0000256" key="1">
    <source>
        <dbReference type="SAM" id="MobiDB-lite"/>
    </source>
</evidence>